<dbReference type="Pfam" id="PF00067">
    <property type="entry name" value="p450"/>
    <property type="match status" value="1"/>
</dbReference>
<evidence type="ECO:0000256" key="6">
    <source>
        <dbReference type="ARBA" id="ARBA00022692"/>
    </source>
</evidence>
<dbReference type="CDD" id="cd11072">
    <property type="entry name" value="CYP71-like"/>
    <property type="match status" value="1"/>
</dbReference>
<evidence type="ECO:0000313" key="17">
    <source>
        <dbReference type="Proteomes" id="UP000807115"/>
    </source>
</evidence>
<dbReference type="FunFam" id="1.10.630.10:FF:000055">
    <property type="entry name" value="Cytochrome P450 71A26"/>
    <property type="match status" value="1"/>
</dbReference>
<keyword evidence="9 14" id="KW-0560">Oxidoreductase</keyword>
<dbReference type="PRINTS" id="PR00463">
    <property type="entry name" value="EP450I"/>
</dbReference>
<evidence type="ECO:0000256" key="15">
    <source>
        <dbReference type="SAM" id="Phobius"/>
    </source>
</evidence>
<evidence type="ECO:0000256" key="1">
    <source>
        <dbReference type="ARBA" id="ARBA00001971"/>
    </source>
</evidence>
<dbReference type="SUPFAM" id="SSF48264">
    <property type="entry name" value="Cytochrome P450"/>
    <property type="match status" value="1"/>
</dbReference>
<comment type="similarity">
    <text evidence="4 14">Belongs to the cytochrome P450 family.</text>
</comment>
<evidence type="ECO:0000256" key="5">
    <source>
        <dbReference type="ARBA" id="ARBA00022617"/>
    </source>
</evidence>
<evidence type="ECO:0000256" key="11">
    <source>
        <dbReference type="ARBA" id="ARBA00023033"/>
    </source>
</evidence>
<dbReference type="OMA" id="LIMHATT"/>
<keyword evidence="12 15" id="KW-0472">Membrane</keyword>
<dbReference type="PROSITE" id="PS00086">
    <property type="entry name" value="CYTOCHROME_P450"/>
    <property type="match status" value="1"/>
</dbReference>
<dbReference type="PANTHER" id="PTHR47955">
    <property type="entry name" value="CYTOCHROME P450 FAMILY 71 PROTEIN"/>
    <property type="match status" value="1"/>
</dbReference>
<organism evidence="16 17">
    <name type="scientific">Sorghum bicolor</name>
    <name type="common">Sorghum</name>
    <name type="synonym">Sorghum vulgare</name>
    <dbReference type="NCBI Taxonomy" id="4558"/>
    <lineage>
        <taxon>Eukaryota</taxon>
        <taxon>Viridiplantae</taxon>
        <taxon>Streptophyta</taxon>
        <taxon>Embryophyta</taxon>
        <taxon>Tracheophyta</taxon>
        <taxon>Spermatophyta</taxon>
        <taxon>Magnoliopsida</taxon>
        <taxon>Liliopsida</taxon>
        <taxon>Poales</taxon>
        <taxon>Poaceae</taxon>
        <taxon>PACMAD clade</taxon>
        <taxon>Panicoideae</taxon>
        <taxon>Andropogonodae</taxon>
        <taxon>Andropogoneae</taxon>
        <taxon>Sorghinae</taxon>
        <taxon>Sorghum</taxon>
    </lineage>
</organism>
<dbReference type="Proteomes" id="UP000807115">
    <property type="component" value="Chromosome 7"/>
</dbReference>
<gene>
    <name evidence="16" type="ORF">BDA96_07G003500</name>
</gene>
<evidence type="ECO:0000256" key="13">
    <source>
        <dbReference type="PIRSR" id="PIRSR602401-1"/>
    </source>
</evidence>
<dbReference type="InterPro" id="IPR001128">
    <property type="entry name" value="Cyt_P450"/>
</dbReference>
<dbReference type="GO" id="GO:0004497">
    <property type="term" value="F:monooxygenase activity"/>
    <property type="evidence" value="ECO:0007669"/>
    <property type="project" value="UniProtKB-KW"/>
</dbReference>
<feature type="binding site" description="axial binding residue" evidence="13">
    <location>
        <position position="476"/>
    </location>
    <ligand>
        <name>heme</name>
        <dbReference type="ChEBI" id="CHEBI:30413"/>
    </ligand>
    <ligandPart>
        <name>Fe</name>
        <dbReference type="ChEBI" id="CHEBI:18248"/>
    </ligandPart>
</feature>
<comment type="cofactor">
    <cofactor evidence="1 13">
        <name>heme</name>
        <dbReference type="ChEBI" id="CHEBI:30413"/>
    </cofactor>
</comment>
<evidence type="ECO:0000256" key="9">
    <source>
        <dbReference type="ARBA" id="ARBA00023002"/>
    </source>
</evidence>
<keyword evidence="7 13" id="KW-0479">Metal-binding</keyword>
<dbReference type="InterPro" id="IPR002401">
    <property type="entry name" value="Cyt_P450_E_grp-I"/>
</dbReference>
<dbReference type="GO" id="GO:0016020">
    <property type="term" value="C:membrane"/>
    <property type="evidence" value="ECO:0007669"/>
    <property type="project" value="UniProtKB-SubCell"/>
</dbReference>
<evidence type="ECO:0000313" key="16">
    <source>
        <dbReference type="EMBL" id="KAG0522047.1"/>
    </source>
</evidence>
<dbReference type="OrthoDB" id="1470350at2759"/>
<feature type="transmembrane region" description="Helical" evidence="15">
    <location>
        <begin position="20"/>
        <end position="42"/>
    </location>
</feature>
<keyword evidence="8 15" id="KW-1133">Transmembrane helix</keyword>
<dbReference type="EMBL" id="CM027686">
    <property type="protein sequence ID" value="KAG0522047.1"/>
    <property type="molecule type" value="Genomic_DNA"/>
</dbReference>
<dbReference type="AlphaFoldDB" id="A0A921QHW4"/>
<evidence type="ECO:0000256" key="7">
    <source>
        <dbReference type="ARBA" id="ARBA00022723"/>
    </source>
</evidence>
<evidence type="ECO:0000256" key="14">
    <source>
        <dbReference type="RuleBase" id="RU000461"/>
    </source>
</evidence>
<reference evidence="16" key="1">
    <citation type="journal article" date="2019" name="BMC Genomics">
        <title>A new reference genome for Sorghum bicolor reveals high levels of sequence similarity between sweet and grain genotypes: implications for the genetics of sugar metabolism.</title>
        <authorList>
            <person name="Cooper E.A."/>
            <person name="Brenton Z.W."/>
            <person name="Flinn B.S."/>
            <person name="Jenkins J."/>
            <person name="Shu S."/>
            <person name="Flowers D."/>
            <person name="Luo F."/>
            <person name="Wang Y."/>
            <person name="Xia P."/>
            <person name="Barry K."/>
            <person name="Daum C."/>
            <person name="Lipzen A."/>
            <person name="Yoshinaga Y."/>
            <person name="Schmutz J."/>
            <person name="Saski C."/>
            <person name="Vermerris W."/>
            <person name="Kresovich S."/>
        </authorList>
    </citation>
    <scope>NUCLEOTIDE SEQUENCE</scope>
</reference>
<evidence type="ECO:0000256" key="2">
    <source>
        <dbReference type="ARBA" id="ARBA00004370"/>
    </source>
</evidence>
<accession>A0A921QHW4</accession>
<evidence type="ECO:0000256" key="12">
    <source>
        <dbReference type="ARBA" id="ARBA00023136"/>
    </source>
</evidence>
<dbReference type="Gene3D" id="1.10.630.10">
    <property type="entry name" value="Cytochrome P450"/>
    <property type="match status" value="1"/>
</dbReference>
<evidence type="ECO:0000256" key="8">
    <source>
        <dbReference type="ARBA" id="ARBA00022989"/>
    </source>
</evidence>
<comment type="caution">
    <text evidence="16">The sequence shown here is derived from an EMBL/GenBank/DDBJ whole genome shotgun (WGS) entry which is preliminary data.</text>
</comment>
<dbReference type="InterPro" id="IPR017972">
    <property type="entry name" value="Cyt_P450_CS"/>
</dbReference>
<keyword evidence="11 14" id="KW-0503">Monooxygenase</keyword>
<dbReference type="GO" id="GO:0005506">
    <property type="term" value="F:iron ion binding"/>
    <property type="evidence" value="ECO:0007669"/>
    <property type="project" value="InterPro"/>
</dbReference>
<dbReference type="GO" id="GO:0016705">
    <property type="term" value="F:oxidoreductase activity, acting on paired donors, with incorporation or reduction of molecular oxygen"/>
    <property type="evidence" value="ECO:0007669"/>
    <property type="project" value="InterPro"/>
</dbReference>
<keyword evidence="5 13" id="KW-0349">Heme</keyword>
<dbReference type="InterPro" id="IPR036396">
    <property type="entry name" value="Cyt_P450_sf"/>
</dbReference>
<reference evidence="16" key="2">
    <citation type="submission" date="2020-10" db="EMBL/GenBank/DDBJ databases">
        <authorList>
            <person name="Cooper E.A."/>
            <person name="Brenton Z.W."/>
            <person name="Flinn B.S."/>
            <person name="Jenkins J."/>
            <person name="Shu S."/>
            <person name="Flowers D."/>
            <person name="Luo F."/>
            <person name="Wang Y."/>
            <person name="Xia P."/>
            <person name="Barry K."/>
            <person name="Daum C."/>
            <person name="Lipzen A."/>
            <person name="Yoshinaga Y."/>
            <person name="Schmutz J."/>
            <person name="Saski C."/>
            <person name="Vermerris W."/>
            <person name="Kresovich S."/>
        </authorList>
    </citation>
    <scope>NUCLEOTIDE SEQUENCE</scope>
</reference>
<dbReference type="GO" id="GO:0020037">
    <property type="term" value="F:heme binding"/>
    <property type="evidence" value="ECO:0007669"/>
    <property type="project" value="InterPro"/>
</dbReference>
<keyword evidence="10 13" id="KW-0408">Iron</keyword>
<dbReference type="Gramene" id="EES13189">
    <property type="protein sequence ID" value="EES13189"/>
    <property type="gene ID" value="SORBI_3007G003500"/>
</dbReference>
<keyword evidence="6 15" id="KW-0812">Transmembrane</keyword>
<comment type="pathway">
    <text evidence="3">Secondary metabolite biosynthesis.</text>
</comment>
<proteinExistence type="inferred from homology"/>
<protein>
    <submittedName>
        <fullName evidence="16">Uncharacterized protein</fullName>
    </submittedName>
</protein>
<evidence type="ECO:0000256" key="10">
    <source>
        <dbReference type="ARBA" id="ARBA00023004"/>
    </source>
</evidence>
<evidence type="ECO:0000256" key="4">
    <source>
        <dbReference type="ARBA" id="ARBA00010617"/>
    </source>
</evidence>
<dbReference type="PANTHER" id="PTHR47955:SF14">
    <property type="entry name" value="OS01G0543600 PROTEIN"/>
    <property type="match status" value="1"/>
</dbReference>
<evidence type="ECO:0000256" key="3">
    <source>
        <dbReference type="ARBA" id="ARBA00005179"/>
    </source>
</evidence>
<name>A0A921QHW4_SORBI</name>
<sequence length="558" mass="62223">MCHLLDLAHQLSHPTSSSPLVVVLAKWLLLLVVPLLLLLHYYTSRRSSRRHGSDDDKQLLPPSPPGLPIIGHLHLVGELPHVSLRDLATKHAGGGLMLLRLGSVPTLVVTSPPAAEAIMRTHDHVFASRPTSTVSDDLLYGSSDIAFSPYGEHWRQARKLVTTHLLTVKKVNSYCRSRKEEVSLVMDKIREAATAGTAVDMSTMMNTFANDIVSRAVSGKFFRAEGRNKLFRELVEANTSLFGGFNLEDYFPVLARSLGFLSRRFLLNRAQETHKRWDELLETILSDHERRNSSLRRHDGGDFTDLLLSVQKEYGMTRNHVKAILMDMFAAGTDTSSLVLEFAMAELMRNPQQMAKLQGEVRKHTPEGQKMVEEEDLASMPYLRAVVKETLRLRAPVPLLVPHLSMADCIVNGYHVPSGTRVIVNAWALGRDPESWEKPEEFMPERFVDGGSAAAGVDFKGNHFQFLPFGAGRRICPGLNFGIATVEIMLANLMYCFDWQLPMGMEEKDVDMTEVFGITVHLKERLMLVPSLPCADAPGTGRQSSLLHASSSRTNDLE</sequence>
<comment type="subcellular location">
    <subcellularLocation>
        <location evidence="2">Membrane</location>
    </subcellularLocation>
</comment>
<dbReference type="PRINTS" id="PR00385">
    <property type="entry name" value="P450"/>
</dbReference>